<dbReference type="GO" id="GO:0035025">
    <property type="term" value="P:positive regulation of Rho protein signal transduction"/>
    <property type="evidence" value="ECO:0007669"/>
    <property type="project" value="TreeGrafter"/>
</dbReference>
<comment type="caution">
    <text evidence="7">The sequence shown here is derived from an EMBL/GenBank/DDBJ whole genome shotgun (WGS) entry which is preliminary data.</text>
</comment>
<gene>
    <name evidence="7" type="ORF">PFISCL1PPCAC_15229</name>
</gene>
<keyword evidence="4" id="KW-0325">Glycoprotein</keyword>
<accession>A0AAV5VWC3</accession>
<dbReference type="AlphaFoldDB" id="A0AAV5VWC3"/>
<evidence type="ECO:0000256" key="1">
    <source>
        <dbReference type="ARBA" id="ARBA00004141"/>
    </source>
</evidence>
<proteinExistence type="predicted"/>
<name>A0AAV5VWC3_9BILA</name>
<dbReference type="PANTHER" id="PTHR24232:SF53">
    <property type="entry name" value="G-PROTEIN COUPLED RECEPTORS FAMILY 1 PROFILE DOMAIN-CONTAINING PROTEIN"/>
    <property type="match status" value="1"/>
</dbReference>
<dbReference type="SUPFAM" id="SSF81321">
    <property type="entry name" value="Family A G protein-coupled receptor-like"/>
    <property type="match status" value="1"/>
</dbReference>
<dbReference type="EMBL" id="BTSY01000004">
    <property type="protein sequence ID" value="GMT23932.1"/>
    <property type="molecule type" value="Genomic_DNA"/>
</dbReference>
<evidence type="ECO:0000256" key="2">
    <source>
        <dbReference type="ARBA" id="ARBA00023040"/>
    </source>
</evidence>
<keyword evidence="2" id="KW-0297">G-protein coupled receptor</keyword>
<evidence type="ECO:0000313" key="7">
    <source>
        <dbReference type="EMBL" id="GMT23932.1"/>
    </source>
</evidence>
<dbReference type="GO" id="GO:0005886">
    <property type="term" value="C:plasma membrane"/>
    <property type="evidence" value="ECO:0007669"/>
    <property type="project" value="TreeGrafter"/>
</dbReference>
<keyword evidence="5" id="KW-0807">Transducer</keyword>
<feature type="transmembrane region" description="Helical" evidence="6">
    <location>
        <begin position="6"/>
        <end position="31"/>
    </location>
</feature>
<evidence type="ECO:0008006" key="9">
    <source>
        <dbReference type="Google" id="ProtNLM"/>
    </source>
</evidence>
<dbReference type="PANTHER" id="PTHR24232">
    <property type="entry name" value="G-PROTEIN COUPLED RECEPTOR"/>
    <property type="match status" value="1"/>
</dbReference>
<evidence type="ECO:0000313" key="8">
    <source>
        <dbReference type="Proteomes" id="UP001432322"/>
    </source>
</evidence>
<dbReference type="Proteomes" id="UP001432322">
    <property type="component" value="Unassembled WGS sequence"/>
</dbReference>
<evidence type="ECO:0000256" key="3">
    <source>
        <dbReference type="ARBA" id="ARBA00023170"/>
    </source>
</evidence>
<protein>
    <recommendedName>
        <fullName evidence="9">G protein-coupled receptor</fullName>
    </recommendedName>
</protein>
<evidence type="ECO:0000256" key="6">
    <source>
        <dbReference type="SAM" id="Phobius"/>
    </source>
</evidence>
<sequence length="246" mass="28374">SQMYNIIHVSMMCIIPYLLEFIFYALILSLLSDAEKGEFLGFRRFIHKKILSFCHLKRRRERKERMASIPSLIEDAQSESPIHSSPVKINLTRRPSRSMNSSPTHENRLKDLRVSYRNRFQSVDVSMRRMTMTVETQMISVVSPLHNEIGERSRLLAVRHQSRRASAPCGPNAVNVKRISAPWMQTVVTARKNAKKKAFLMLSFNLLLWLPYCAHAILSSFVVLDHLNFQFACALVVFNAITNILL</sequence>
<dbReference type="GO" id="GO:0004930">
    <property type="term" value="F:G protein-coupled receptor activity"/>
    <property type="evidence" value="ECO:0007669"/>
    <property type="project" value="UniProtKB-KW"/>
</dbReference>
<keyword evidence="6" id="KW-0812">Transmembrane</keyword>
<keyword evidence="6" id="KW-1133">Transmembrane helix</keyword>
<evidence type="ECO:0000256" key="4">
    <source>
        <dbReference type="ARBA" id="ARBA00023180"/>
    </source>
</evidence>
<comment type="subcellular location">
    <subcellularLocation>
        <location evidence="1">Membrane</location>
        <topology evidence="1">Multi-pass membrane protein</topology>
    </subcellularLocation>
</comment>
<feature type="transmembrane region" description="Helical" evidence="6">
    <location>
        <begin position="199"/>
        <end position="221"/>
    </location>
</feature>
<dbReference type="GO" id="GO:0007200">
    <property type="term" value="P:phospholipase C-activating G protein-coupled receptor signaling pathway"/>
    <property type="evidence" value="ECO:0007669"/>
    <property type="project" value="TreeGrafter"/>
</dbReference>
<reference evidence="7" key="1">
    <citation type="submission" date="2023-10" db="EMBL/GenBank/DDBJ databases">
        <title>Genome assembly of Pristionchus species.</title>
        <authorList>
            <person name="Yoshida K."/>
            <person name="Sommer R.J."/>
        </authorList>
    </citation>
    <scope>NUCLEOTIDE SEQUENCE</scope>
    <source>
        <strain evidence="7">RS5133</strain>
    </source>
</reference>
<keyword evidence="6" id="KW-0472">Membrane</keyword>
<feature type="non-terminal residue" evidence="7">
    <location>
        <position position="1"/>
    </location>
</feature>
<keyword evidence="3" id="KW-0675">Receptor</keyword>
<organism evidence="7 8">
    <name type="scientific">Pristionchus fissidentatus</name>
    <dbReference type="NCBI Taxonomy" id="1538716"/>
    <lineage>
        <taxon>Eukaryota</taxon>
        <taxon>Metazoa</taxon>
        <taxon>Ecdysozoa</taxon>
        <taxon>Nematoda</taxon>
        <taxon>Chromadorea</taxon>
        <taxon>Rhabditida</taxon>
        <taxon>Rhabditina</taxon>
        <taxon>Diplogasteromorpha</taxon>
        <taxon>Diplogasteroidea</taxon>
        <taxon>Neodiplogasteridae</taxon>
        <taxon>Pristionchus</taxon>
    </lineage>
</organism>
<keyword evidence="8" id="KW-1185">Reference proteome</keyword>
<feature type="transmembrane region" description="Helical" evidence="6">
    <location>
        <begin position="227"/>
        <end position="245"/>
    </location>
</feature>
<evidence type="ECO:0000256" key="5">
    <source>
        <dbReference type="ARBA" id="ARBA00023224"/>
    </source>
</evidence>